<reference evidence="2 3" key="1">
    <citation type="submission" date="2013-11" db="EMBL/GenBank/DDBJ databases">
        <title>The Genome Sequence of Phytophthora parasitica CJ05E6.</title>
        <authorList>
            <consortium name="The Broad Institute Genomics Platform"/>
            <person name="Russ C."/>
            <person name="Tyler B."/>
            <person name="Panabieres F."/>
            <person name="Shan W."/>
            <person name="Tripathy S."/>
            <person name="Grunwald N."/>
            <person name="Machado M."/>
            <person name="Johnson C.S."/>
            <person name="Arredondo F."/>
            <person name="Hong C."/>
            <person name="Coffey M."/>
            <person name="Young S.K."/>
            <person name="Zeng Q."/>
            <person name="Gargeya S."/>
            <person name="Fitzgerald M."/>
            <person name="Abouelleil A."/>
            <person name="Alvarado L."/>
            <person name="Chapman S.B."/>
            <person name="Gainer-Dewar J."/>
            <person name="Goldberg J."/>
            <person name="Griggs A."/>
            <person name="Gujja S."/>
            <person name="Hansen M."/>
            <person name="Howarth C."/>
            <person name="Imamovic A."/>
            <person name="Ireland A."/>
            <person name="Larimer J."/>
            <person name="McCowan C."/>
            <person name="Murphy C."/>
            <person name="Pearson M."/>
            <person name="Poon T.W."/>
            <person name="Priest M."/>
            <person name="Roberts A."/>
            <person name="Saif S."/>
            <person name="Shea T."/>
            <person name="Sykes S."/>
            <person name="Wortman J."/>
            <person name="Nusbaum C."/>
            <person name="Birren B."/>
        </authorList>
    </citation>
    <scope>NUCLEOTIDE SEQUENCE [LARGE SCALE GENOMIC DNA]</scope>
    <source>
        <strain evidence="2 3">CJ05E6</strain>
    </source>
</reference>
<organism evidence="2 3">
    <name type="scientific">Phytophthora nicotianae</name>
    <name type="common">Potato buckeye rot agent</name>
    <name type="synonym">Phytophthora parasitica</name>
    <dbReference type="NCBI Taxonomy" id="4792"/>
    <lineage>
        <taxon>Eukaryota</taxon>
        <taxon>Sar</taxon>
        <taxon>Stramenopiles</taxon>
        <taxon>Oomycota</taxon>
        <taxon>Peronosporomycetes</taxon>
        <taxon>Peronosporales</taxon>
        <taxon>Peronosporaceae</taxon>
        <taxon>Phytophthora</taxon>
    </lineage>
</organism>
<feature type="compositionally biased region" description="Basic and acidic residues" evidence="1">
    <location>
        <begin position="47"/>
        <end position="60"/>
    </location>
</feature>
<sequence length="119" mass="13559">MPKRFHVRNCHSTYYQLILRDLFTENNSCVTVTRTPDNDKSILSSPHPEKMECFTSPNEDRFDTQTKERAIVAKELGEVKEKLAEEDTTITHEKDSNSIVHLSAALANVPQLNSEGKLK</sequence>
<protein>
    <submittedName>
        <fullName evidence="2">Uncharacterized protein</fullName>
    </submittedName>
</protein>
<evidence type="ECO:0000313" key="3">
    <source>
        <dbReference type="Proteomes" id="UP000053864"/>
    </source>
</evidence>
<dbReference type="AlphaFoldDB" id="W2JM10"/>
<dbReference type="Proteomes" id="UP000053864">
    <property type="component" value="Unassembled WGS sequence"/>
</dbReference>
<feature type="region of interest" description="Disordered" evidence="1">
    <location>
        <begin position="36"/>
        <end position="60"/>
    </location>
</feature>
<dbReference type="EMBL" id="KI671224">
    <property type="protein sequence ID" value="ETL47454.1"/>
    <property type="molecule type" value="Genomic_DNA"/>
</dbReference>
<dbReference type="VEuPathDB" id="FungiDB:PPTG_22163"/>
<accession>W2JM10</accession>
<evidence type="ECO:0000256" key="1">
    <source>
        <dbReference type="SAM" id="MobiDB-lite"/>
    </source>
</evidence>
<evidence type="ECO:0000313" key="2">
    <source>
        <dbReference type="EMBL" id="ETL47454.1"/>
    </source>
</evidence>
<name>W2JM10_PHYNI</name>
<gene>
    <name evidence="2" type="ORF">L916_02805</name>
</gene>
<proteinExistence type="predicted"/>